<dbReference type="GO" id="GO:0043565">
    <property type="term" value="F:sequence-specific DNA binding"/>
    <property type="evidence" value="ECO:0007669"/>
    <property type="project" value="InterPro"/>
</dbReference>
<keyword evidence="6" id="KW-1185">Reference proteome</keyword>
<accession>A0A3E3K4G4</accession>
<dbReference type="InterPro" id="IPR014710">
    <property type="entry name" value="RmlC-like_jellyroll"/>
</dbReference>
<dbReference type="PANTHER" id="PTHR43280">
    <property type="entry name" value="ARAC-FAMILY TRANSCRIPTIONAL REGULATOR"/>
    <property type="match status" value="1"/>
</dbReference>
<evidence type="ECO:0000313" key="6">
    <source>
        <dbReference type="Proteomes" id="UP000261080"/>
    </source>
</evidence>
<evidence type="ECO:0000256" key="2">
    <source>
        <dbReference type="ARBA" id="ARBA00023125"/>
    </source>
</evidence>
<dbReference type="PANTHER" id="PTHR43280:SF27">
    <property type="entry name" value="TRANSCRIPTIONAL REGULATOR MTLR"/>
    <property type="match status" value="1"/>
</dbReference>
<dbReference type="PROSITE" id="PS01124">
    <property type="entry name" value="HTH_ARAC_FAMILY_2"/>
    <property type="match status" value="1"/>
</dbReference>
<dbReference type="Proteomes" id="UP000261080">
    <property type="component" value="Unassembled WGS sequence"/>
</dbReference>
<proteinExistence type="predicted"/>
<organism evidence="5 6">
    <name type="scientific">Sellimonas intestinalis</name>
    <dbReference type="NCBI Taxonomy" id="1653434"/>
    <lineage>
        <taxon>Bacteria</taxon>
        <taxon>Bacillati</taxon>
        <taxon>Bacillota</taxon>
        <taxon>Clostridia</taxon>
        <taxon>Lachnospirales</taxon>
        <taxon>Lachnospiraceae</taxon>
        <taxon>Sellimonas</taxon>
    </lineage>
</organism>
<keyword evidence="3" id="KW-0804">Transcription</keyword>
<dbReference type="Gene3D" id="2.60.120.10">
    <property type="entry name" value="Jelly Rolls"/>
    <property type="match status" value="1"/>
</dbReference>
<dbReference type="Pfam" id="PF12833">
    <property type="entry name" value="HTH_18"/>
    <property type="match status" value="1"/>
</dbReference>
<feature type="domain" description="HTH araC/xylS-type" evidence="4">
    <location>
        <begin position="198"/>
        <end position="296"/>
    </location>
</feature>
<dbReference type="OrthoDB" id="9791615at2"/>
<reference evidence="5 6" key="1">
    <citation type="submission" date="2018-08" db="EMBL/GenBank/DDBJ databases">
        <title>A genome reference for cultivated species of the human gut microbiota.</title>
        <authorList>
            <person name="Zou Y."/>
            <person name="Xue W."/>
            <person name="Luo G."/>
        </authorList>
    </citation>
    <scope>NUCLEOTIDE SEQUENCE [LARGE SCALE GENOMIC DNA]</scope>
    <source>
        <strain evidence="5 6">AF37-2AT</strain>
    </source>
</reference>
<dbReference type="InterPro" id="IPR018060">
    <property type="entry name" value="HTH_AraC"/>
</dbReference>
<keyword evidence="1" id="KW-0805">Transcription regulation</keyword>
<dbReference type="Gene3D" id="1.10.10.60">
    <property type="entry name" value="Homeodomain-like"/>
    <property type="match status" value="2"/>
</dbReference>
<evidence type="ECO:0000313" key="5">
    <source>
        <dbReference type="EMBL" id="RGE88957.1"/>
    </source>
</evidence>
<sequence length="300" mass="35028">MYVVTGQQDRSFMMKREGVSHGDHLFPLKKYDVVLSESFPLVPAHWHEEAEFTWIRSGACVYHIDLCDYPVQEGDMILLPPRILHSSGFFPRDHMMSESFVFHLDFLGMGGSDVCSVKYLRPFASREIVFPYVFQADHPANPLLRDMMRQLSDEYISRGDGYELRMKALFLELFSRIWPYRLLKNPAPSSRDQSEKLKQVLDYIDAHLEDMIPVADLARICCFSESHFMRFFKLHVGMTCTEYINTLRLERAWKLLQSGQVSVIDAAFSSGFHNLSYFYRIFKKKYHMTPKEAFATVQSQ</sequence>
<evidence type="ECO:0000256" key="1">
    <source>
        <dbReference type="ARBA" id="ARBA00023015"/>
    </source>
</evidence>
<keyword evidence="2" id="KW-0238">DNA-binding</keyword>
<dbReference type="InterPro" id="IPR003313">
    <property type="entry name" value="AraC-bd"/>
</dbReference>
<dbReference type="SUPFAM" id="SSF46689">
    <property type="entry name" value="Homeodomain-like"/>
    <property type="match status" value="2"/>
</dbReference>
<protein>
    <submittedName>
        <fullName evidence="5">AraC family transcriptional regulator</fullName>
    </submittedName>
</protein>
<name>A0A3E3K4G4_9FIRM</name>
<dbReference type="CDD" id="cd02208">
    <property type="entry name" value="cupin_RmlC-like"/>
    <property type="match status" value="1"/>
</dbReference>
<gene>
    <name evidence="5" type="ORF">DW016_05510</name>
</gene>
<evidence type="ECO:0000259" key="4">
    <source>
        <dbReference type="PROSITE" id="PS01124"/>
    </source>
</evidence>
<dbReference type="GO" id="GO:0003700">
    <property type="term" value="F:DNA-binding transcription factor activity"/>
    <property type="evidence" value="ECO:0007669"/>
    <property type="project" value="InterPro"/>
</dbReference>
<dbReference type="InterPro" id="IPR037923">
    <property type="entry name" value="HTH-like"/>
</dbReference>
<dbReference type="AlphaFoldDB" id="A0A3E3K4G4"/>
<dbReference type="RefSeq" id="WP_117493366.1">
    <property type="nucleotide sequence ID" value="NZ_CATZPC010000012.1"/>
</dbReference>
<dbReference type="Pfam" id="PF02311">
    <property type="entry name" value="AraC_binding"/>
    <property type="match status" value="1"/>
</dbReference>
<dbReference type="SMART" id="SM00342">
    <property type="entry name" value="HTH_ARAC"/>
    <property type="match status" value="1"/>
</dbReference>
<evidence type="ECO:0000256" key="3">
    <source>
        <dbReference type="ARBA" id="ARBA00023163"/>
    </source>
</evidence>
<comment type="caution">
    <text evidence="5">The sequence shown here is derived from an EMBL/GenBank/DDBJ whole genome shotgun (WGS) entry which is preliminary data.</text>
</comment>
<dbReference type="EMBL" id="QVLX01000002">
    <property type="protein sequence ID" value="RGE88957.1"/>
    <property type="molecule type" value="Genomic_DNA"/>
</dbReference>
<dbReference type="SUPFAM" id="SSF51215">
    <property type="entry name" value="Regulatory protein AraC"/>
    <property type="match status" value="1"/>
</dbReference>
<dbReference type="InterPro" id="IPR009057">
    <property type="entry name" value="Homeodomain-like_sf"/>
</dbReference>